<dbReference type="PANTHER" id="PTHR30176:SF3">
    <property type="entry name" value="FERREDOXIN-TYPE PROTEIN NAPH"/>
    <property type="match status" value="1"/>
</dbReference>
<evidence type="ECO:0000313" key="9">
    <source>
        <dbReference type="EMBL" id="HET97935.1"/>
    </source>
</evidence>
<dbReference type="InterPro" id="IPR017896">
    <property type="entry name" value="4Fe4S_Fe-S-bd"/>
</dbReference>
<dbReference type="PANTHER" id="PTHR30176">
    <property type="entry name" value="FERREDOXIN-TYPE PROTEIN NAPH"/>
    <property type="match status" value="1"/>
</dbReference>
<keyword evidence="7" id="KW-0812">Transmembrane</keyword>
<sequence length="318" mass="35013">MPVAAFLITAAVLGHLQYRLDFPILLAERFWPGAGWPQLLLMALYAAWLTGKFTDPAQSHRWRLRIWGLFSLVFFGQLLLGLAGIEEMLMTGKLHLPVPALIIAGPLYRGAEFFMPILFLSTVVLVGPAWCSYLCYIGAWEGWSSRSQKKPTPLPPWRRTVRIALLLLVIATALGMRLLGIGWLPALLTAAAFGLVGVGIMVLVSRRNGMMTHCVSYCPIGLLAGVLGKISPFRLKIDAGCNNCYSCTRTCRYDALTPADLERRQPGLSCTLCGDCLGRCPKKIIHYHLPGLAPTTARKLFLVLVISLHSIFLAVARI</sequence>
<feature type="transmembrane region" description="Helical" evidence="7">
    <location>
        <begin position="300"/>
        <end position="316"/>
    </location>
</feature>
<keyword evidence="4" id="KW-0249">Electron transport</keyword>
<feature type="domain" description="4Fe-4S ferredoxin-type" evidence="8">
    <location>
        <begin position="233"/>
        <end position="261"/>
    </location>
</feature>
<feature type="transmembrane region" description="Helical" evidence="7">
    <location>
        <begin position="35"/>
        <end position="54"/>
    </location>
</feature>
<dbReference type="GO" id="GO:0051539">
    <property type="term" value="F:4 iron, 4 sulfur cluster binding"/>
    <property type="evidence" value="ECO:0007669"/>
    <property type="project" value="UniProtKB-KW"/>
</dbReference>
<comment type="caution">
    <text evidence="9">The sequence shown here is derived from an EMBL/GenBank/DDBJ whole genome shotgun (WGS) entry which is preliminary data.</text>
</comment>
<keyword evidence="2" id="KW-0004">4Fe-4S</keyword>
<keyword evidence="5" id="KW-0408">Iron</keyword>
<dbReference type="GO" id="GO:0005886">
    <property type="term" value="C:plasma membrane"/>
    <property type="evidence" value="ECO:0007669"/>
    <property type="project" value="TreeGrafter"/>
</dbReference>
<evidence type="ECO:0000256" key="6">
    <source>
        <dbReference type="ARBA" id="ARBA00023014"/>
    </source>
</evidence>
<evidence type="ECO:0000256" key="3">
    <source>
        <dbReference type="ARBA" id="ARBA00022723"/>
    </source>
</evidence>
<evidence type="ECO:0000256" key="5">
    <source>
        <dbReference type="ARBA" id="ARBA00023004"/>
    </source>
</evidence>
<dbReference type="AlphaFoldDB" id="A0A7C2X9Z7"/>
<feature type="transmembrane region" description="Helical" evidence="7">
    <location>
        <begin position="113"/>
        <end position="139"/>
    </location>
</feature>
<keyword evidence="7" id="KW-1133">Transmembrane helix</keyword>
<evidence type="ECO:0000256" key="7">
    <source>
        <dbReference type="SAM" id="Phobius"/>
    </source>
</evidence>
<proteinExistence type="predicted"/>
<dbReference type="InterPro" id="IPR017900">
    <property type="entry name" value="4Fe4S_Fe_S_CS"/>
</dbReference>
<dbReference type="PROSITE" id="PS00198">
    <property type="entry name" value="4FE4S_FER_1"/>
    <property type="match status" value="1"/>
</dbReference>
<dbReference type="GO" id="GO:0046872">
    <property type="term" value="F:metal ion binding"/>
    <property type="evidence" value="ECO:0007669"/>
    <property type="project" value="UniProtKB-KW"/>
</dbReference>
<evidence type="ECO:0000259" key="8">
    <source>
        <dbReference type="PROSITE" id="PS51379"/>
    </source>
</evidence>
<protein>
    <submittedName>
        <fullName evidence="9">4Fe-4S binding protein</fullName>
    </submittedName>
</protein>
<feature type="transmembrane region" description="Helical" evidence="7">
    <location>
        <begin position="186"/>
        <end position="204"/>
    </location>
</feature>
<reference evidence="9" key="1">
    <citation type="journal article" date="2020" name="mSystems">
        <title>Genome- and Community-Level Interaction Insights into Carbon Utilization and Element Cycling Functions of Hydrothermarchaeota in Hydrothermal Sediment.</title>
        <authorList>
            <person name="Zhou Z."/>
            <person name="Liu Y."/>
            <person name="Xu W."/>
            <person name="Pan J."/>
            <person name="Luo Z.H."/>
            <person name="Li M."/>
        </authorList>
    </citation>
    <scope>NUCLEOTIDE SEQUENCE [LARGE SCALE GENOMIC DNA]</scope>
    <source>
        <strain evidence="9">SpSt-1224</strain>
    </source>
</reference>
<evidence type="ECO:0000256" key="1">
    <source>
        <dbReference type="ARBA" id="ARBA00022448"/>
    </source>
</evidence>
<feature type="transmembrane region" description="Helical" evidence="7">
    <location>
        <begin position="160"/>
        <end position="180"/>
    </location>
</feature>
<dbReference type="InterPro" id="IPR051684">
    <property type="entry name" value="Electron_Trans/Redox"/>
</dbReference>
<accession>A0A7C2X9Z7</accession>
<dbReference type="EMBL" id="DSDS01000102">
    <property type="protein sequence ID" value="HET97935.1"/>
    <property type="molecule type" value="Genomic_DNA"/>
</dbReference>
<keyword evidence="7" id="KW-0472">Membrane</keyword>
<keyword evidence="1" id="KW-0813">Transport</keyword>
<dbReference type="Proteomes" id="UP000885986">
    <property type="component" value="Unassembled WGS sequence"/>
</dbReference>
<name>A0A7C2X9Z7_9BACT</name>
<feature type="transmembrane region" description="Helical" evidence="7">
    <location>
        <begin position="66"/>
        <end position="85"/>
    </location>
</feature>
<evidence type="ECO:0000256" key="2">
    <source>
        <dbReference type="ARBA" id="ARBA00022485"/>
    </source>
</evidence>
<keyword evidence="3" id="KW-0479">Metal-binding</keyword>
<organism evidence="9">
    <name type="scientific">Desulfurivibrio alkaliphilus</name>
    <dbReference type="NCBI Taxonomy" id="427923"/>
    <lineage>
        <taxon>Bacteria</taxon>
        <taxon>Pseudomonadati</taxon>
        <taxon>Thermodesulfobacteriota</taxon>
        <taxon>Desulfobulbia</taxon>
        <taxon>Desulfobulbales</taxon>
        <taxon>Desulfobulbaceae</taxon>
        <taxon>Desulfurivibrio</taxon>
    </lineage>
</organism>
<keyword evidence="6" id="KW-0411">Iron-sulfur</keyword>
<gene>
    <name evidence="9" type="ORF">ENN98_04460</name>
</gene>
<dbReference type="PROSITE" id="PS51379">
    <property type="entry name" value="4FE4S_FER_2"/>
    <property type="match status" value="1"/>
</dbReference>
<evidence type="ECO:0000256" key="4">
    <source>
        <dbReference type="ARBA" id="ARBA00022982"/>
    </source>
</evidence>
<dbReference type="SUPFAM" id="SSF54862">
    <property type="entry name" value="4Fe-4S ferredoxins"/>
    <property type="match status" value="1"/>
</dbReference>
<dbReference type="Pfam" id="PF12801">
    <property type="entry name" value="Fer4_5"/>
    <property type="match status" value="2"/>
</dbReference>